<comment type="caution">
    <text evidence="3">The sequence shown here is derived from an EMBL/GenBank/DDBJ whole genome shotgun (WGS) entry which is preliminary data.</text>
</comment>
<dbReference type="InterPro" id="IPR020845">
    <property type="entry name" value="AMP-binding_CS"/>
</dbReference>
<dbReference type="InterPro" id="IPR000873">
    <property type="entry name" value="AMP-dep_synth/lig_dom"/>
</dbReference>
<reference evidence="3 4" key="1">
    <citation type="submission" date="2024-07" db="EMBL/GenBank/DDBJ databases">
        <title>Section-level genome sequencing and comparative genomics of Aspergillus sections Usti and Cavernicolus.</title>
        <authorList>
            <consortium name="Lawrence Berkeley National Laboratory"/>
            <person name="Nybo J.L."/>
            <person name="Vesth T.C."/>
            <person name="Theobald S."/>
            <person name="Frisvad J.C."/>
            <person name="Larsen T.O."/>
            <person name="Kjaerboelling I."/>
            <person name="Rothschild-Mancinelli K."/>
            <person name="Lyhne E.K."/>
            <person name="Kogle M.E."/>
            <person name="Barry K."/>
            <person name="Clum A."/>
            <person name="Na H."/>
            <person name="Ledsgaard L."/>
            <person name="Lin J."/>
            <person name="Lipzen A."/>
            <person name="Kuo A."/>
            <person name="Riley R."/>
            <person name="Mondo S."/>
            <person name="Labutti K."/>
            <person name="Haridas S."/>
            <person name="Pangalinan J."/>
            <person name="Salamov A.A."/>
            <person name="Simmons B.A."/>
            <person name="Magnuson J.K."/>
            <person name="Chen J."/>
            <person name="Drula E."/>
            <person name="Henrissat B."/>
            <person name="Wiebenga A."/>
            <person name="Lubbers R.J."/>
            <person name="Gomes A.C."/>
            <person name="Makela M.R."/>
            <person name="Stajich J."/>
            <person name="Grigoriev I.V."/>
            <person name="Mortensen U.H."/>
            <person name="De Vries R.P."/>
            <person name="Baker S.E."/>
            <person name="Andersen M.R."/>
        </authorList>
    </citation>
    <scope>NUCLEOTIDE SEQUENCE [LARGE SCALE GENOMIC DNA]</scope>
    <source>
        <strain evidence="3 4">CBS 123904</strain>
    </source>
</reference>
<name>A0ABR4JRN8_9EURO</name>
<feature type="domain" description="AMP-dependent synthetase/ligase" evidence="1">
    <location>
        <begin position="32"/>
        <end position="422"/>
    </location>
</feature>
<proteinExistence type="predicted"/>
<dbReference type="PANTHER" id="PTHR43201:SF30">
    <property type="entry name" value="AMP-DEPENDENT SYNTHETASE_LIGASE DOMAIN-CONTAINING PROTEIN"/>
    <property type="match status" value="1"/>
</dbReference>
<dbReference type="PANTHER" id="PTHR43201">
    <property type="entry name" value="ACYL-COA SYNTHETASE"/>
    <property type="match status" value="1"/>
</dbReference>
<dbReference type="InterPro" id="IPR042099">
    <property type="entry name" value="ANL_N_sf"/>
</dbReference>
<dbReference type="Pfam" id="PF00501">
    <property type="entry name" value="AMP-binding"/>
    <property type="match status" value="1"/>
</dbReference>
<organism evidence="3 4">
    <name type="scientific">Aspergillus pseudoustus</name>
    <dbReference type="NCBI Taxonomy" id="1810923"/>
    <lineage>
        <taxon>Eukaryota</taxon>
        <taxon>Fungi</taxon>
        <taxon>Dikarya</taxon>
        <taxon>Ascomycota</taxon>
        <taxon>Pezizomycotina</taxon>
        <taxon>Eurotiomycetes</taxon>
        <taxon>Eurotiomycetidae</taxon>
        <taxon>Eurotiales</taxon>
        <taxon>Aspergillaceae</taxon>
        <taxon>Aspergillus</taxon>
        <taxon>Aspergillus subgen. Nidulantes</taxon>
    </lineage>
</organism>
<dbReference type="Pfam" id="PF13193">
    <property type="entry name" value="AMP-binding_C"/>
    <property type="match status" value="1"/>
</dbReference>
<dbReference type="InterPro" id="IPR045851">
    <property type="entry name" value="AMP-bd_C_sf"/>
</dbReference>
<feature type="domain" description="AMP-binding enzyme C-terminal" evidence="2">
    <location>
        <begin position="476"/>
        <end position="544"/>
    </location>
</feature>
<dbReference type="InterPro" id="IPR025110">
    <property type="entry name" value="AMP-bd_C"/>
</dbReference>
<dbReference type="EMBL" id="JBFXLU010000097">
    <property type="protein sequence ID" value="KAL2842708.1"/>
    <property type="molecule type" value="Genomic_DNA"/>
</dbReference>
<sequence length="562" mass="60909">MTVTAPPLAESWGPTTVPLLPQTVGEIFANLVERFPDRTAIIARSRRISYRDLGALSDALAQGFLALGLQRSDRVAISLGNCIEYGVILYACLKIGAIVVPLNPAYTLTQLTSALDHISASVLVLSTEITLPYRRAQPTTTLINQLSEHISSSSSSSRLQNLILIENSEGRVNIPLVGPTVDYELLLEQHLGTKLPRQSDLDPGDVATIQFTSGTTSKPKAVCLTHRNILNNAFFVGQGMGLTERDVICCPPPLYHCFGLVLGLLASMTHGASLLFPSESFNAEATLAATVHHGATALYGVPTMFLAQLDLISRGLFAPSDFATLRTGVIGGSPIPRALRLQLHEKMNLSGLTNCYGLTESSPIVVQTEIHDTIDTKLSSVGRVLPHSAIRIAARDNPSQTLYCGEKGEIQISGYAIMQGYWGSEDETSKVLVQVGDITWLRTGDEGLMASDGTIQITGRIKDIIIRGGENIYPAEIEDCLLKHDQVSCVSVVGLPDARYGETIAAFIQPREGVDDWVRDTLAKSLVPRHVFWVSGMPLTTSGKIEKFRLREMGESYLSSQQ</sequence>
<dbReference type="Gene3D" id="3.30.300.30">
    <property type="match status" value="1"/>
</dbReference>
<dbReference type="Proteomes" id="UP001610446">
    <property type="component" value="Unassembled WGS sequence"/>
</dbReference>
<gene>
    <name evidence="3" type="ORF">BJY01DRAFT_264441</name>
</gene>
<dbReference type="SUPFAM" id="SSF56801">
    <property type="entry name" value="Acetyl-CoA synthetase-like"/>
    <property type="match status" value="1"/>
</dbReference>
<dbReference type="Gene3D" id="3.40.50.12780">
    <property type="entry name" value="N-terminal domain of ligase-like"/>
    <property type="match status" value="1"/>
</dbReference>
<evidence type="ECO:0000259" key="1">
    <source>
        <dbReference type="Pfam" id="PF00501"/>
    </source>
</evidence>
<keyword evidence="4" id="KW-1185">Reference proteome</keyword>
<evidence type="ECO:0000313" key="4">
    <source>
        <dbReference type="Proteomes" id="UP001610446"/>
    </source>
</evidence>
<evidence type="ECO:0000259" key="2">
    <source>
        <dbReference type="Pfam" id="PF13193"/>
    </source>
</evidence>
<protein>
    <submittedName>
        <fullName evidence="3">Acetyl-CoA synthetase-like protein</fullName>
    </submittedName>
</protein>
<evidence type="ECO:0000313" key="3">
    <source>
        <dbReference type="EMBL" id="KAL2842708.1"/>
    </source>
</evidence>
<accession>A0ABR4JRN8</accession>
<dbReference type="PROSITE" id="PS00455">
    <property type="entry name" value="AMP_BINDING"/>
    <property type="match status" value="1"/>
</dbReference>